<keyword evidence="3" id="KW-1185">Reference proteome</keyword>
<keyword evidence="1" id="KW-0732">Signal</keyword>
<evidence type="ECO:0000313" key="3">
    <source>
        <dbReference type="Proteomes" id="UP000826661"/>
    </source>
</evidence>
<proteinExistence type="predicted"/>
<reference evidence="2 3" key="1">
    <citation type="journal article" date="2021" name="BMC Genomics">
        <title>Telomere-to-telomere genome assembly of asparaginase-producing Trichoderma simmonsii.</title>
        <authorList>
            <person name="Chung D."/>
            <person name="Kwon Y.M."/>
            <person name="Yang Y."/>
        </authorList>
    </citation>
    <scope>NUCLEOTIDE SEQUENCE [LARGE SCALE GENOMIC DNA]</scope>
    <source>
        <strain evidence="2 3">GH-Sj1</strain>
    </source>
</reference>
<dbReference type="EMBL" id="CP075868">
    <property type="protein sequence ID" value="QYT02987.1"/>
    <property type="molecule type" value="Genomic_DNA"/>
</dbReference>
<accession>A0A8G0LJ38</accession>
<name>A0A8G0LJ38_9HYPO</name>
<dbReference type="AlphaFoldDB" id="A0A8G0LJ38"/>
<feature type="chain" id="PRO_5034182800" evidence="1">
    <location>
        <begin position="21"/>
        <end position="132"/>
    </location>
</feature>
<evidence type="ECO:0000313" key="2">
    <source>
        <dbReference type="EMBL" id="QYT02987.1"/>
    </source>
</evidence>
<dbReference type="Proteomes" id="UP000826661">
    <property type="component" value="Chromosome V"/>
</dbReference>
<organism evidence="2 3">
    <name type="scientific">Trichoderma simmonsii</name>
    <dbReference type="NCBI Taxonomy" id="1491479"/>
    <lineage>
        <taxon>Eukaryota</taxon>
        <taxon>Fungi</taxon>
        <taxon>Dikarya</taxon>
        <taxon>Ascomycota</taxon>
        <taxon>Pezizomycotina</taxon>
        <taxon>Sordariomycetes</taxon>
        <taxon>Hypocreomycetidae</taxon>
        <taxon>Hypocreales</taxon>
        <taxon>Hypocreaceae</taxon>
        <taxon>Trichoderma</taxon>
    </lineage>
</organism>
<evidence type="ECO:0000256" key="1">
    <source>
        <dbReference type="SAM" id="SignalP"/>
    </source>
</evidence>
<protein>
    <submittedName>
        <fullName evidence="2">Uncharacterized protein</fullName>
    </submittedName>
</protein>
<sequence>MLFKLSTLALVALLGVQAHAQITAADIVKDIENINEVYIDAIDYLASPSPDSVDFNRRMGSFSDLIIAECASVIADSQNVHLSLSDKASIARALTKTERFKLYFEIMKEAVKAIDDTPSVECIAKVKAALKI</sequence>
<gene>
    <name evidence="2" type="ORF">H0G86_009966</name>
</gene>
<feature type="signal peptide" evidence="1">
    <location>
        <begin position="1"/>
        <end position="20"/>
    </location>
</feature>